<name>A0A2G8RL47_9RHOB</name>
<gene>
    <name evidence="1" type="ORF">P775_01335</name>
</gene>
<comment type="caution">
    <text evidence="1">The sequence shown here is derived from an EMBL/GenBank/DDBJ whole genome shotgun (WGS) entry which is preliminary data.</text>
</comment>
<proteinExistence type="predicted"/>
<sequence>MLAAIDGRTTRHQGYALSIKHRKRIDLRRENDPPDRFLILLTFGWAKTVGGMAQTVYRGVERVRSRFILTMAANNLARLPRLLEV</sequence>
<dbReference type="AlphaFoldDB" id="A0A2G8RL47"/>
<reference evidence="1 2" key="1">
    <citation type="submission" date="2013-09" db="EMBL/GenBank/DDBJ databases">
        <title>Genome sequencing of Phaeobacter antarcticus sp. nov. SM1211.</title>
        <authorList>
            <person name="Zhang X.-Y."/>
            <person name="Liu C."/>
            <person name="Chen X.-L."/>
            <person name="Xie B.-B."/>
            <person name="Qin Q.-L."/>
            <person name="Rong J.-C."/>
            <person name="Zhang Y.-Z."/>
        </authorList>
    </citation>
    <scope>NUCLEOTIDE SEQUENCE [LARGE SCALE GENOMIC DNA]</scope>
    <source>
        <strain evidence="1 2">SM1211</strain>
    </source>
</reference>
<dbReference type="EMBL" id="AWWI01000016">
    <property type="protein sequence ID" value="PIL22141.1"/>
    <property type="molecule type" value="Genomic_DNA"/>
</dbReference>
<keyword evidence="2" id="KW-1185">Reference proteome</keyword>
<accession>A0A2G8RL47</accession>
<evidence type="ECO:0000313" key="1">
    <source>
        <dbReference type="EMBL" id="PIL22141.1"/>
    </source>
</evidence>
<evidence type="ECO:0000313" key="2">
    <source>
        <dbReference type="Proteomes" id="UP000231259"/>
    </source>
</evidence>
<organism evidence="1 2">
    <name type="scientific">Puniceibacterium antarcticum</name>
    <dbReference type="NCBI Taxonomy" id="1206336"/>
    <lineage>
        <taxon>Bacteria</taxon>
        <taxon>Pseudomonadati</taxon>
        <taxon>Pseudomonadota</taxon>
        <taxon>Alphaproteobacteria</taxon>
        <taxon>Rhodobacterales</taxon>
        <taxon>Paracoccaceae</taxon>
        <taxon>Puniceibacterium</taxon>
    </lineage>
</organism>
<evidence type="ECO:0008006" key="3">
    <source>
        <dbReference type="Google" id="ProtNLM"/>
    </source>
</evidence>
<dbReference type="Proteomes" id="UP000231259">
    <property type="component" value="Unassembled WGS sequence"/>
</dbReference>
<protein>
    <recommendedName>
        <fullName evidence="3">Transposase DDE domain-containing protein</fullName>
    </recommendedName>
</protein>